<dbReference type="PROSITE" id="PS00875">
    <property type="entry name" value="T2SP_D"/>
    <property type="match status" value="1"/>
</dbReference>
<evidence type="ECO:0000256" key="5">
    <source>
        <dbReference type="RuleBase" id="RU004003"/>
    </source>
</evidence>
<dbReference type="AlphaFoldDB" id="A0A2T7UNQ4"/>
<dbReference type="GO" id="GO:0009279">
    <property type="term" value="C:cell outer membrane"/>
    <property type="evidence" value="ECO:0007669"/>
    <property type="project" value="UniProtKB-SubCell"/>
</dbReference>
<comment type="subcellular location">
    <subcellularLocation>
        <location evidence="6">Cell outer membrane</location>
    </subcellularLocation>
    <subcellularLocation>
        <location evidence="1">Membrane</location>
    </subcellularLocation>
</comment>
<evidence type="ECO:0000313" key="11">
    <source>
        <dbReference type="EMBL" id="PVE46251.1"/>
    </source>
</evidence>
<dbReference type="GO" id="GO:0015627">
    <property type="term" value="C:type II protein secretion system complex"/>
    <property type="evidence" value="ECO:0007669"/>
    <property type="project" value="TreeGrafter"/>
</dbReference>
<feature type="domain" description="NolW-like" evidence="9">
    <location>
        <begin position="251"/>
        <end position="318"/>
    </location>
</feature>
<accession>A0A2T7UNQ4</accession>
<protein>
    <submittedName>
        <fullName evidence="11">Type II secretion system protein GspD</fullName>
    </submittedName>
</protein>
<keyword evidence="6" id="KW-0813">Transport</keyword>
<sequence length="642" mass="67960">MSRLIALFLLCLYLALGVGHPAAAQLRLDLRDVDLRNYIQLVGEQTGRNFLVDPDVQGTVSVFAPVPVTPAAMYEIFLNVLEINNLTIVEGEGVDRIVPMNAAASLASGAGRVPRPGAYETRVIPVPGGDLTEVYDVVEPLIAPEAVLTPVPSAGLLILSDRSENIGRIEALVARLGQASTRSVETIPLNYARAGEMIAVLQAALPATGGAGTIAADTGANAIVVAGPAEFRNRVRNVVNQLDQPQQRPTSRVVRLSYAQATDLAEVLRQSIGAGGEGEAAITIVAEPQTNSILVTAPRDRVDAIAQAVHSLDIRPAQVLIEAVIFEISAENFSDLSVQFGGLLNEAIGGGTSFAMDGRSSLITLISQAMAGGTTTPNPGNGGFIGASDGNFAALITAIARERTTRLLSTPAVLTLNNQEAEIVVAQNVPFVTGSYSSTQGGSAQDPFQTIERQDVGLTLTVTPQITDDGTVRMAIAQEVSNLTGSTAAAGGEITARRRLSTNALVGDGEVIILGGLIEDSSTAQNQRVPGLSNIPLLGNLFRGRSVQEGQRVLLVMLRPRIVSSERDATRITREIARQSETLSRQIAPRNNDSLYPQVRRTGFPFDGVDLNQPFDETYVDQAVRERLFPPLPPRLNVGSGQ</sequence>
<name>A0A2T7UNQ4_9RHOB</name>
<dbReference type="PANTHER" id="PTHR30332:SF24">
    <property type="entry name" value="SECRETIN GSPD-RELATED"/>
    <property type="match status" value="1"/>
</dbReference>
<evidence type="ECO:0000256" key="7">
    <source>
        <dbReference type="SAM" id="SignalP"/>
    </source>
</evidence>
<dbReference type="InterPro" id="IPR001775">
    <property type="entry name" value="GspD/PilQ"/>
</dbReference>
<evidence type="ECO:0000313" key="12">
    <source>
        <dbReference type="Proteomes" id="UP000244810"/>
    </source>
</evidence>
<dbReference type="EMBL" id="QDDR01000009">
    <property type="protein sequence ID" value="PVE46251.1"/>
    <property type="molecule type" value="Genomic_DNA"/>
</dbReference>
<evidence type="ECO:0000259" key="10">
    <source>
        <dbReference type="Pfam" id="PF21305"/>
    </source>
</evidence>
<evidence type="ECO:0000256" key="2">
    <source>
        <dbReference type="ARBA" id="ARBA00022692"/>
    </source>
</evidence>
<dbReference type="InterPro" id="IPR050810">
    <property type="entry name" value="Bact_Secretion_Sys_Channel"/>
</dbReference>
<evidence type="ECO:0000259" key="8">
    <source>
        <dbReference type="Pfam" id="PF00263"/>
    </source>
</evidence>
<dbReference type="InterPro" id="IPR038591">
    <property type="entry name" value="NolW-like_sf"/>
</dbReference>
<dbReference type="InterPro" id="IPR005644">
    <property type="entry name" value="NolW-like"/>
</dbReference>
<feature type="domain" description="Type II/III secretion system secretin-like" evidence="8">
    <location>
        <begin position="399"/>
        <end position="563"/>
    </location>
</feature>
<feature type="chain" id="PRO_5015457702" evidence="7">
    <location>
        <begin position="25"/>
        <end position="642"/>
    </location>
</feature>
<dbReference type="Gene3D" id="3.30.1370.120">
    <property type="match status" value="3"/>
</dbReference>
<dbReference type="InterPro" id="IPR004846">
    <property type="entry name" value="T2SS/T3SS_dom"/>
</dbReference>
<dbReference type="InterPro" id="IPR004845">
    <property type="entry name" value="T2SS_GspD_CS"/>
</dbReference>
<dbReference type="Proteomes" id="UP000244810">
    <property type="component" value="Unassembled WGS sequence"/>
</dbReference>
<proteinExistence type="inferred from homology"/>
<feature type="signal peptide" evidence="7">
    <location>
        <begin position="1"/>
        <end position="24"/>
    </location>
</feature>
<comment type="caution">
    <text evidence="11">The sequence shown here is derived from an EMBL/GenBank/DDBJ whole genome shotgun (WGS) entry which is preliminary data.</text>
</comment>
<evidence type="ECO:0000256" key="6">
    <source>
        <dbReference type="RuleBase" id="RU004004"/>
    </source>
</evidence>
<evidence type="ECO:0000259" key="9">
    <source>
        <dbReference type="Pfam" id="PF03958"/>
    </source>
</evidence>
<feature type="domain" description="NolW-like" evidence="9">
    <location>
        <begin position="184"/>
        <end position="247"/>
    </location>
</feature>
<comment type="similarity">
    <text evidence="5">Belongs to the bacterial secretin family.</text>
</comment>
<evidence type="ECO:0000256" key="1">
    <source>
        <dbReference type="ARBA" id="ARBA00004370"/>
    </source>
</evidence>
<keyword evidence="3 7" id="KW-0732">Signal</keyword>
<evidence type="ECO:0000256" key="3">
    <source>
        <dbReference type="ARBA" id="ARBA00022729"/>
    </source>
</evidence>
<dbReference type="OrthoDB" id="9775455at2"/>
<dbReference type="Pfam" id="PF00263">
    <property type="entry name" value="Secretin"/>
    <property type="match status" value="1"/>
</dbReference>
<dbReference type="PANTHER" id="PTHR30332">
    <property type="entry name" value="PROBABLE GENERAL SECRETION PATHWAY PROTEIN D"/>
    <property type="match status" value="1"/>
</dbReference>
<reference evidence="11 12" key="1">
    <citation type="journal article" date="2011" name="Syst. Appl. Microbiol.">
        <title>Defluviimonas denitrificans gen. nov., sp. nov., and Pararhodobacter aggregans gen. nov., sp. nov., non-phototrophic Rhodobacteraceae from the biofilter of a marine aquaculture.</title>
        <authorList>
            <person name="Foesel B.U."/>
            <person name="Drake H.L."/>
            <person name="Schramm A."/>
        </authorList>
    </citation>
    <scope>NUCLEOTIDE SEQUENCE [LARGE SCALE GENOMIC DNA]</scope>
    <source>
        <strain evidence="11 12">D1-19</strain>
    </source>
</reference>
<organism evidence="11 12">
    <name type="scientific">Pararhodobacter aggregans</name>
    <dbReference type="NCBI Taxonomy" id="404875"/>
    <lineage>
        <taxon>Bacteria</taxon>
        <taxon>Pseudomonadati</taxon>
        <taxon>Pseudomonadota</taxon>
        <taxon>Alphaproteobacteria</taxon>
        <taxon>Rhodobacterales</taxon>
        <taxon>Paracoccaceae</taxon>
        <taxon>Pararhodobacter</taxon>
    </lineage>
</organism>
<dbReference type="RefSeq" id="WP_107753105.1">
    <property type="nucleotide sequence ID" value="NZ_QBKF01000009.1"/>
</dbReference>
<evidence type="ECO:0000256" key="4">
    <source>
        <dbReference type="ARBA" id="ARBA00023136"/>
    </source>
</evidence>
<keyword evidence="4" id="KW-0472">Membrane</keyword>
<dbReference type="InterPro" id="IPR049371">
    <property type="entry name" value="GspD-like_N0"/>
</dbReference>
<feature type="domain" description="GspD-like N0" evidence="10">
    <location>
        <begin position="28"/>
        <end position="97"/>
    </location>
</feature>
<dbReference type="Pfam" id="PF03958">
    <property type="entry name" value="Secretin_N"/>
    <property type="match status" value="2"/>
</dbReference>
<gene>
    <name evidence="11" type="ORF">DDE23_16510</name>
</gene>
<dbReference type="GO" id="GO:0009306">
    <property type="term" value="P:protein secretion"/>
    <property type="evidence" value="ECO:0007669"/>
    <property type="project" value="InterPro"/>
</dbReference>
<keyword evidence="2" id="KW-0812">Transmembrane</keyword>
<dbReference type="Pfam" id="PF21305">
    <property type="entry name" value="type_II_gspD_N0"/>
    <property type="match status" value="1"/>
</dbReference>
<keyword evidence="12" id="KW-1185">Reference proteome</keyword>
<dbReference type="PRINTS" id="PR00811">
    <property type="entry name" value="BCTERIALGSPD"/>
</dbReference>